<feature type="domain" description="Copper amine oxidase-like N-terminal" evidence="2">
    <location>
        <begin position="45"/>
        <end position="151"/>
    </location>
</feature>
<reference evidence="3 4" key="1">
    <citation type="submission" date="2017-01" db="EMBL/GenBank/DDBJ databases">
        <title>Draft genome sequence of Bacillus oleronius.</title>
        <authorList>
            <person name="Allam M."/>
        </authorList>
    </citation>
    <scope>NUCLEOTIDE SEQUENCE [LARGE SCALE GENOMIC DNA]</scope>
    <source>
        <strain evidence="3 4">DSM 9356</strain>
    </source>
</reference>
<evidence type="ECO:0000259" key="2">
    <source>
        <dbReference type="Pfam" id="PF07833"/>
    </source>
</evidence>
<dbReference type="EMBL" id="MTLA01000466">
    <property type="protein sequence ID" value="OOP65747.1"/>
    <property type="molecule type" value="Genomic_DNA"/>
</dbReference>
<gene>
    <name evidence="3" type="ORF">BWZ43_24590</name>
</gene>
<feature type="domain" description="Copper amine oxidase-like N-terminal" evidence="2">
    <location>
        <begin position="172"/>
        <end position="203"/>
    </location>
</feature>
<dbReference type="InterPro" id="IPR036582">
    <property type="entry name" value="Mao_N_sf"/>
</dbReference>
<keyword evidence="1" id="KW-0732">Signal</keyword>
<name>A0A8E2I2W5_9BACI</name>
<proteinExistence type="predicted"/>
<accession>A0A8E2I2W5</accession>
<sequence length="638" mass="70012">MIKRIKALCVLVIVVLVALSSNFNVSAATLVGKDLYTMKNVSIEINGKKASIKSSILNKKGHLLLPMRELYEALGAQVSWDPKKKTASSIRNGKRVDLTINSKTAKVDGVNVSMEVAPLLYKNRTYFPLRFASENFDGIVVWNEGKQKVEITLDQSNGSNPPPTPNVPEGEKYTLYINNQKIMMDDPVIIKEGRTYIPAKYFYNYVEDSSGLWVSDRVFEMLLAGLSFQFTDGSNNILVNQEPVSIDEKPFIKSGEMYVPAPFLVKALGGNLRNLVGRKEIYITFNDYMFYSEFLEKQEGSTPKPQYIPNAQLEGSRNLLVSDNPEKINAYMLYGTTATLSMQEVQSTTATNEHRVFGWHLNELGTKAKIAITIQNISDTNSIKITNSKGLAKTSDNSWITYNVGLPIADSLLNGKLKNSESTGIVINPGETKVIEAYDLAPEFLVGFLQDIDISSVNGGNSKYIIRTVLAQNDEDLTKVHSDPISTDRYAHPRGAWPQSTLKTEIPAYTVGTPEVGYNLSNGQTDHLLTAENSLSTINGSVGNPGHFGMTYKVSIPIVNPTGSPAKVKIVLAGRGGLYSGAVKMNGKVHLIPTLKPSQEYVELPEYTVSGSSDTINLEIMHAGGANLPVAVYVESVE</sequence>
<evidence type="ECO:0000313" key="4">
    <source>
        <dbReference type="Proteomes" id="UP000189761"/>
    </source>
</evidence>
<organism evidence="3 4">
    <name type="scientific">Heyndrickxia oleronia</name>
    <dbReference type="NCBI Taxonomy" id="38875"/>
    <lineage>
        <taxon>Bacteria</taxon>
        <taxon>Bacillati</taxon>
        <taxon>Bacillota</taxon>
        <taxon>Bacilli</taxon>
        <taxon>Bacillales</taxon>
        <taxon>Bacillaceae</taxon>
        <taxon>Heyndrickxia</taxon>
    </lineage>
</organism>
<feature type="chain" id="PRO_5034037254" description="Copper amine oxidase-like N-terminal domain-containing protein" evidence="1">
    <location>
        <begin position="28"/>
        <end position="638"/>
    </location>
</feature>
<feature type="signal peptide" evidence="1">
    <location>
        <begin position="1"/>
        <end position="27"/>
    </location>
</feature>
<dbReference type="Proteomes" id="UP000189761">
    <property type="component" value="Unassembled WGS sequence"/>
</dbReference>
<comment type="caution">
    <text evidence="3">The sequence shown here is derived from an EMBL/GenBank/DDBJ whole genome shotgun (WGS) entry which is preliminary data.</text>
</comment>
<protein>
    <recommendedName>
        <fullName evidence="2">Copper amine oxidase-like N-terminal domain-containing protein</fullName>
    </recommendedName>
</protein>
<dbReference type="SUPFAM" id="SSF55383">
    <property type="entry name" value="Copper amine oxidase, domain N"/>
    <property type="match status" value="3"/>
</dbReference>
<dbReference type="RefSeq" id="WP_078111448.1">
    <property type="nucleotide sequence ID" value="NZ_CP065424.1"/>
</dbReference>
<dbReference type="Gene3D" id="3.30.457.10">
    <property type="entry name" value="Copper amine oxidase-like, N-terminal domain"/>
    <property type="match status" value="3"/>
</dbReference>
<dbReference type="AlphaFoldDB" id="A0A8E2I2W5"/>
<feature type="domain" description="Copper amine oxidase-like N-terminal" evidence="2">
    <location>
        <begin position="229"/>
        <end position="274"/>
    </location>
</feature>
<evidence type="ECO:0000313" key="3">
    <source>
        <dbReference type="EMBL" id="OOP65747.1"/>
    </source>
</evidence>
<keyword evidence="4" id="KW-1185">Reference proteome</keyword>
<dbReference type="Pfam" id="PF07833">
    <property type="entry name" value="Cu_amine_oxidN1"/>
    <property type="match status" value="3"/>
</dbReference>
<evidence type="ECO:0000256" key="1">
    <source>
        <dbReference type="SAM" id="SignalP"/>
    </source>
</evidence>
<dbReference type="InterPro" id="IPR012854">
    <property type="entry name" value="Cu_amine_oxidase-like_N"/>
</dbReference>